<keyword evidence="2 5" id="KW-0547">Nucleotide-binding</keyword>
<dbReference type="PANTHER" id="PTHR45991">
    <property type="entry name" value="PACHYTENE CHECKPOINT PROTEIN 2"/>
    <property type="match status" value="1"/>
</dbReference>
<evidence type="ECO:0000256" key="4">
    <source>
        <dbReference type="ARBA" id="ARBA00023254"/>
    </source>
</evidence>
<dbReference type="PRINTS" id="PR00300">
    <property type="entry name" value="CLPPROTEASEA"/>
</dbReference>
<feature type="domain" description="AAA+ ATPase" evidence="6">
    <location>
        <begin position="297"/>
        <end position="452"/>
    </location>
</feature>
<dbReference type="GO" id="GO:0007131">
    <property type="term" value="P:reciprocal meiotic recombination"/>
    <property type="evidence" value="ECO:0007669"/>
    <property type="project" value="TreeGrafter"/>
</dbReference>
<dbReference type="PROSITE" id="PS00674">
    <property type="entry name" value="AAA"/>
    <property type="match status" value="1"/>
</dbReference>
<dbReference type="Pfam" id="PF00004">
    <property type="entry name" value="AAA"/>
    <property type="match status" value="1"/>
</dbReference>
<accession>A0A1J1HA13</accession>
<evidence type="ECO:0000313" key="8">
    <source>
        <dbReference type="Proteomes" id="UP000220158"/>
    </source>
</evidence>
<proteinExistence type="inferred from homology"/>
<keyword evidence="3 5" id="KW-0067">ATP-binding</keyword>
<dbReference type="EMBL" id="LN835304">
    <property type="protein sequence ID" value="CRH00266.1"/>
    <property type="molecule type" value="Genomic_DNA"/>
</dbReference>
<dbReference type="GO" id="GO:0005524">
    <property type="term" value="F:ATP binding"/>
    <property type="evidence" value="ECO:0007669"/>
    <property type="project" value="UniProtKB-KW"/>
</dbReference>
<dbReference type="FunFam" id="3.40.50.300:FF:001527">
    <property type="entry name" value="AAA family ATPase"/>
    <property type="match status" value="1"/>
</dbReference>
<evidence type="ECO:0000313" key="7">
    <source>
        <dbReference type="EMBL" id="CRH00266.1"/>
    </source>
</evidence>
<sequence length="580" mass="67442">MNLSEKRIPLCCEICLKNERDVSNEMIKIAAHKWLFSLGITITLGRHDPNKIICEILNKYCDYIVIEPAIPIKIIKEYNENYENNMYGKSSATHYSIYEINTYDNLNINNKDNLKKKEIYTNNLIANEIDSNNMNNDKSIILKKKDILSSPNNLVSSLAVSPNIVYSSPFCNEIKKKEELKNSFNLLFTIPIIGEKSISSMEEDPIILPNFCCIVNVVTYYKNDEFMEEQFNEPSENEDDEKKNIPIYSQYILPHLRFHKLWDSLYYEENIKKDLLEYVSALMLFANKKIDCNLINYNHLVLLYGPPGTGKTSLCKALANKICIRLSNIYTTGILIELNTHTLFSKWYSESGKQVLKLFNKIKKIISDYEENDIFICLLIDEVESLSSDRKRSIDSTEPSDSIRVVNTLLTQIDSLKYYHNTLLLTTSNISEMIDDAFIDRVDLKQFIGLPSEECRYEIYRDCIDELIEKGIIFFSSKIPNYQRIQKLLKNEKDKIKEEYIYGNELLKCAKESNGFSGRCLRRIPFQAYAYFCQATLRFYNSTNNNQHNVSISLEEFLVALQKAIKKEIINKNKLLEQKA</sequence>
<keyword evidence="8" id="KW-1185">Reference proteome</keyword>
<dbReference type="InterPro" id="IPR003593">
    <property type="entry name" value="AAA+_ATPase"/>
</dbReference>
<organism evidence="7 8">
    <name type="scientific">Plasmodium relictum</name>
    <dbReference type="NCBI Taxonomy" id="85471"/>
    <lineage>
        <taxon>Eukaryota</taxon>
        <taxon>Sar</taxon>
        <taxon>Alveolata</taxon>
        <taxon>Apicomplexa</taxon>
        <taxon>Aconoidasida</taxon>
        <taxon>Haemosporida</taxon>
        <taxon>Plasmodiidae</taxon>
        <taxon>Plasmodium</taxon>
        <taxon>Plasmodium (Haemamoeba)</taxon>
    </lineage>
</organism>
<dbReference type="InterPro" id="IPR003960">
    <property type="entry name" value="ATPase_AAA_CS"/>
</dbReference>
<name>A0A1J1HA13_PLARL</name>
<dbReference type="GO" id="GO:0005694">
    <property type="term" value="C:chromosome"/>
    <property type="evidence" value="ECO:0007669"/>
    <property type="project" value="TreeGrafter"/>
</dbReference>
<reference evidence="7 8" key="1">
    <citation type="submission" date="2015-04" db="EMBL/GenBank/DDBJ databases">
        <authorList>
            <consortium name="Pathogen Informatics"/>
        </authorList>
    </citation>
    <scope>NUCLEOTIDE SEQUENCE [LARGE SCALE GENOMIC DNA]</scope>
    <source>
        <strain evidence="7 8">SGS1</strain>
    </source>
</reference>
<dbReference type="InterPro" id="IPR003959">
    <property type="entry name" value="ATPase_AAA_core"/>
</dbReference>
<dbReference type="GO" id="GO:0016887">
    <property type="term" value="F:ATP hydrolysis activity"/>
    <property type="evidence" value="ECO:0007669"/>
    <property type="project" value="InterPro"/>
</dbReference>
<dbReference type="GO" id="GO:0051598">
    <property type="term" value="P:meiotic recombination checkpoint signaling"/>
    <property type="evidence" value="ECO:0007669"/>
    <property type="project" value="TreeGrafter"/>
</dbReference>
<dbReference type="InterPro" id="IPR027417">
    <property type="entry name" value="P-loop_NTPase"/>
</dbReference>
<dbReference type="Proteomes" id="UP000220158">
    <property type="component" value="Chromosome 9"/>
</dbReference>
<dbReference type="InterPro" id="IPR044539">
    <property type="entry name" value="Pch2-like"/>
</dbReference>
<dbReference type="GeneID" id="39736382"/>
<keyword evidence="4" id="KW-0469">Meiosis</keyword>
<dbReference type="KEGG" id="prel:PRELSG_0936900"/>
<dbReference type="OrthoDB" id="10042665at2759"/>
<dbReference type="Gene3D" id="3.40.50.300">
    <property type="entry name" value="P-loop containing nucleotide triphosphate hydrolases"/>
    <property type="match status" value="1"/>
</dbReference>
<evidence type="ECO:0000256" key="2">
    <source>
        <dbReference type="ARBA" id="ARBA00022741"/>
    </source>
</evidence>
<comment type="similarity">
    <text evidence="1">Belongs to the AAA ATPase family. PCH2 subfamily.</text>
</comment>
<protein>
    <submittedName>
        <fullName evidence="7">AAA family ATPase, putative</fullName>
    </submittedName>
</protein>
<dbReference type="RefSeq" id="XP_028533269.1">
    <property type="nucleotide sequence ID" value="XM_028676818.1"/>
</dbReference>
<dbReference type="InterPro" id="IPR001270">
    <property type="entry name" value="ClpA/B"/>
</dbReference>
<dbReference type="GO" id="GO:0005634">
    <property type="term" value="C:nucleus"/>
    <property type="evidence" value="ECO:0007669"/>
    <property type="project" value="TreeGrafter"/>
</dbReference>
<evidence type="ECO:0000256" key="1">
    <source>
        <dbReference type="ARBA" id="ARBA00007271"/>
    </source>
</evidence>
<evidence type="ECO:0000259" key="6">
    <source>
        <dbReference type="SMART" id="SM00382"/>
    </source>
</evidence>
<evidence type="ECO:0000256" key="5">
    <source>
        <dbReference type="RuleBase" id="RU003651"/>
    </source>
</evidence>
<dbReference type="VEuPathDB" id="PlasmoDB:PRELSG_0936900"/>
<dbReference type="Pfam" id="PF23242">
    <property type="entry name" value="AAA_lid_TRIP13_C"/>
    <property type="match status" value="1"/>
</dbReference>
<gene>
    <name evidence="7" type="ORF">PRELSG_0936900</name>
</gene>
<dbReference type="InterPro" id="IPR058249">
    <property type="entry name" value="Pch2_C"/>
</dbReference>
<dbReference type="SUPFAM" id="SSF52540">
    <property type="entry name" value="P-loop containing nucleoside triphosphate hydrolases"/>
    <property type="match status" value="1"/>
</dbReference>
<dbReference type="AlphaFoldDB" id="A0A1J1HA13"/>
<dbReference type="PANTHER" id="PTHR45991:SF1">
    <property type="entry name" value="PACHYTENE CHECKPOINT PROTEIN 2 HOMOLOG"/>
    <property type="match status" value="1"/>
</dbReference>
<dbReference type="SMART" id="SM00382">
    <property type="entry name" value="AAA"/>
    <property type="match status" value="1"/>
</dbReference>
<evidence type="ECO:0000256" key="3">
    <source>
        <dbReference type="ARBA" id="ARBA00022840"/>
    </source>
</evidence>